<accession>A0A8J3JB96</accession>
<protein>
    <submittedName>
        <fullName evidence="6">Creatinine amidohydrolase</fullName>
    </submittedName>
</protein>
<dbReference type="GO" id="GO:0046872">
    <property type="term" value="F:metal ion binding"/>
    <property type="evidence" value="ECO:0007669"/>
    <property type="project" value="UniProtKB-KW"/>
</dbReference>
<keyword evidence="2" id="KW-0479">Metal-binding</keyword>
<proteinExistence type="inferred from homology"/>
<keyword evidence="4" id="KW-0862">Zinc</keyword>
<dbReference type="RefSeq" id="WP_203663413.1">
    <property type="nucleotide sequence ID" value="NZ_BAAAZM010000005.1"/>
</dbReference>
<dbReference type="PANTHER" id="PTHR35005">
    <property type="entry name" value="3-DEHYDRO-SCYLLO-INOSOSE HYDROLASE"/>
    <property type="match status" value="1"/>
</dbReference>
<evidence type="ECO:0000256" key="4">
    <source>
        <dbReference type="ARBA" id="ARBA00022833"/>
    </source>
</evidence>
<dbReference type="InterPro" id="IPR024087">
    <property type="entry name" value="Creatininase-like_sf"/>
</dbReference>
<evidence type="ECO:0000256" key="3">
    <source>
        <dbReference type="ARBA" id="ARBA00022801"/>
    </source>
</evidence>
<evidence type="ECO:0000313" key="6">
    <source>
        <dbReference type="EMBL" id="GID15211.1"/>
    </source>
</evidence>
<evidence type="ECO:0000313" key="7">
    <source>
        <dbReference type="Proteomes" id="UP000612808"/>
    </source>
</evidence>
<dbReference type="Pfam" id="PF02633">
    <property type="entry name" value="Creatininase"/>
    <property type="match status" value="1"/>
</dbReference>
<dbReference type="EMBL" id="BOMB01000040">
    <property type="protein sequence ID" value="GID15211.1"/>
    <property type="molecule type" value="Genomic_DNA"/>
</dbReference>
<dbReference type="Gene3D" id="3.40.50.10310">
    <property type="entry name" value="Creatininase"/>
    <property type="match status" value="1"/>
</dbReference>
<reference evidence="6" key="1">
    <citation type="submission" date="2021-01" db="EMBL/GenBank/DDBJ databases">
        <title>Whole genome shotgun sequence of Actinocatenispora rupis NBRC 107355.</title>
        <authorList>
            <person name="Komaki H."/>
            <person name="Tamura T."/>
        </authorList>
    </citation>
    <scope>NUCLEOTIDE SEQUENCE</scope>
    <source>
        <strain evidence="6">NBRC 107355</strain>
    </source>
</reference>
<keyword evidence="3" id="KW-0378">Hydrolase</keyword>
<dbReference type="GO" id="GO:0016811">
    <property type="term" value="F:hydrolase activity, acting on carbon-nitrogen (but not peptide) bonds, in linear amides"/>
    <property type="evidence" value="ECO:0007669"/>
    <property type="project" value="TreeGrafter"/>
</dbReference>
<comment type="caution">
    <text evidence="6">The sequence shown here is derived from an EMBL/GenBank/DDBJ whole genome shotgun (WGS) entry which is preliminary data.</text>
</comment>
<dbReference type="GO" id="GO:0009231">
    <property type="term" value="P:riboflavin biosynthetic process"/>
    <property type="evidence" value="ECO:0007669"/>
    <property type="project" value="TreeGrafter"/>
</dbReference>
<dbReference type="AlphaFoldDB" id="A0A8J3JB96"/>
<dbReference type="InterPro" id="IPR003785">
    <property type="entry name" value="Creatininase/forma_Hydrolase"/>
</dbReference>
<dbReference type="Proteomes" id="UP000612808">
    <property type="component" value="Unassembled WGS sequence"/>
</dbReference>
<name>A0A8J3JB96_9ACTN</name>
<sequence>MAALADLTRTEARSVAPQAIAVLPIGATEQHAEHLPMGTDAMLVGAVLTAALDEVPADVPIVRTPTLPYGSSEHHLFSAAMSLRPTTLLPVLTDLLRSLVVTGFRRLMIVNGHGGNDEIMRLAVKQTALEHPVAVAAASYWALGAPDAATRVPGHAGWFETSLMLAYRPDLVRERRSVPVGDPPVFDRPPWPGLVVEKHGEWARVGGLTDPATDADPDTGRDLLSRRASALAGAIVAFDAATTEFRTEGTTA</sequence>
<organism evidence="6 7">
    <name type="scientific">Actinocatenispora rupis</name>
    <dbReference type="NCBI Taxonomy" id="519421"/>
    <lineage>
        <taxon>Bacteria</taxon>
        <taxon>Bacillati</taxon>
        <taxon>Actinomycetota</taxon>
        <taxon>Actinomycetes</taxon>
        <taxon>Micromonosporales</taxon>
        <taxon>Micromonosporaceae</taxon>
        <taxon>Actinocatenispora</taxon>
    </lineage>
</organism>
<comment type="similarity">
    <text evidence="5">Belongs to the creatininase superfamily.</text>
</comment>
<keyword evidence="7" id="KW-1185">Reference proteome</keyword>
<comment type="cofactor">
    <cofactor evidence="1">
        <name>Zn(2+)</name>
        <dbReference type="ChEBI" id="CHEBI:29105"/>
    </cofactor>
</comment>
<evidence type="ECO:0000256" key="5">
    <source>
        <dbReference type="ARBA" id="ARBA00024029"/>
    </source>
</evidence>
<evidence type="ECO:0000256" key="2">
    <source>
        <dbReference type="ARBA" id="ARBA00022723"/>
    </source>
</evidence>
<dbReference type="PANTHER" id="PTHR35005:SF1">
    <property type="entry name" value="2-AMINO-5-FORMYLAMINO-6-RIBOSYLAMINOPYRIMIDIN-4(3H)-ONE 5'-MONOPHOSPHATE DEFORMYLASE"/>
    <property type="match status" value="1"/>
</dbReference>
<dbReference type="SUPFAM" id="SSF102215">
    <property type="entry name" value="Creatininase"/>
    <property type="match status" value="1"/>
</dbReference>
<evidence type="ECO:0000256" key="1">
    <source>
        <dbReference type="ARBA" id="ARBA00001947"/>
    </source>
</evidence>
<gene>
    <name evidence="6" type="ORF">Aru02nite_61000</name>
</gene>